<dbReference type="Gene3D" id="1.20.1250.10">
    <property type="match status" value="1"/>
</dbReference>
<sequence length="214" mass="24705">MYNIDWKRIWRLGWAYGTLLKYLPWDYNVSVIANLQPHSQCSDLWMVYFLRKELVRIEGVSGERLKEQVADMRGEMEFIQTECHFNVSEDCRMQKKNVTDFLGIMSSTMNHMAAGNRIKADFSSCAMILCKKDTSVNNTVQHQRHNGTKDCKQPEKEQNSRVHTIAIPIAVGLVIVLLVVVVFVQRQLCCNKITDQRTEESREGQRVSSCKGLE</sequence>
<keyword evidence="3" id="KW-0418">Kinase</keyword>
<dbReference type="InterPro" id="IPR004213">
    <property type="entry name" value="Flt3_lig"/>
</dbReference>
<dbReference type="Pfam" id="PF02947">
    <property type="entry name" value="Flt3_lig"/>
    <property type="match status" value="1"/>
</dbReference>
<dbReference type="GO" id="GO:0016020">
    <property type="term" value="C:membrane"/>
    <property type="evidence" value="ECO:0007669"/>
    <property type="project" value="InterPro"/>
</dbReference>
<name>A0A8J1JXY3_XENTR</name>
<keyword evidence="1" id="KW-0812">Transmembrane</keyword>
<dbReference type="GO" id="GO:0005125">
    <property type="term" value="F:cytokine activity"/>
    <property type="evidence" value="ECO:0007669"/>
    <property type="project" value="InterPro"/>
</dbReference>
<dbReference type="SUPFAM" id="SSF47266">
    <property type="entry name" value="4-helical cytokines"/>
    <property type="match status" value="1"/>
</dbReference>
<dbReference type="GeneID" id="100497117"/>
<keyword evidence="2" id="KW-1185">Reference proteome</keyword>
<protein>
    <submittedName>
        <fullName evidence="3">Fms-related tyrosine kinase 3 ligand isoform X2</fullName>
    </submittedName>
</protein>
<keyword evidence="1" id="KW-1133">Transmembrane helix</keyword>
<feature type="transmembrane region" description="Helical" evidence="1">
    <location>
        <begin position="162"/>
        <end position="184"/>
    </location>
</feature>
<evidence type="ECO:0000256" key="1">
    <source>
        <dbReference type="SAM" id="Phobius"/>
    </source>
</evidence>
<keyword evidence="1" id="KW-0472">Membrane</keyword>
<dbReference type="CTD" id="2323"/>
<keyword evidence="3" id="KW-0808">Transferase</keyword>
<dbReference type="AlphaFoldDB" id="A0A8J1JXY3"/>
<reference evidence="3" key="1">
    <citation type="submission" date="2025-08" db="UniProtKB">
        <authorList>
            <consortium name="RefSeq"/>
        </authorList>
    </citation>
    <scope>IDENTIFICATION</scope>
    <source>
        <strain evidence="3">Nigerian</strain>
        <tissue evidence="3">Liver and blood</tissue>
    </source>
</reference>
<dbReference type="Xenbase" id="XB-GENE-22201452">
    <property type="gene designation" value="flt3lg"/>
</dbReference>
<evidence type="ECO:0000313" key="3">
    <source>
        <dbReference type="RefSeq" id="XP_031761411.1"/>
    </source>
</evidence>
<dbReference type="RefSeq" id="XP_031761411.1">
    <property type="nucleotide sequence ID" value="XM_031905551.1"/>
</dbReference>
<dbReference type="Proteomes" id="UP000008143">
    <property type="component" value="Chromosome 7"/>
</dbReference>
<dbReference type="PANTHER" id="PTHR11032">
    <property type="entry name" value="SL CYTOKINE"/>
    <property type="match status" value="1"/>
</dbReference>
<organism evidence="2 3">
    <name type="scientific">Xenopus tropicalis</name>
    <name type="common">Western clawed frog</name>
    <name type="synonym">Silurana tropicalis</name>
    <dbReference type="NCBI Taxonomy" id="8364"/>
    <lineage>
        <taxon>Eukaryota</taxon>
        <taxon>Metazoa</taxon>
        <taxon>Chordata</taxon>
        <taxon>Craniata</taxon>
        <taxon>Vertebrata</taxon>
        <taxon>Euteleostomi</taxon>
        <taxon>Amphibia</taxon>
        <taxon>Batrachia</taxon>
        <taxon>Anura</taxon>
        <taxon>Pipoidea</taxon>
        <taxon>Pipidae</taxon>
        <taxon>Xenopodinae</taxon>
        <taxon>Xenopus</taxon>
        <taxon>Silurana</taxon>
    </lineage>
</organism>
<evidence type="ECO:0000313" key="2">
    <source>
        <dbReference type="Proteomes" id="UP000008143"/>
    </source>
</evidence>
<dbReference type="InterPro" id="IPR009079">
    <property type="entry name" value="4_helix_cytokine-like_core"/>
</dbReference>
<dbReference type="GO" id="GO:0016301">
    <property type="term" value="F:kinase activity"/>
    <property type="evidence" value="ECO:0007669"/>
    <property type="project" value="UniProtKB-KW"/>
</dbReference>
<dbReference type="PANTHER" id="PTHR11032:SF1">
    <property type="entry name" value="FMS-RELATED TYROSINE KINASE 3 LIGAND"/>
    <property type="match status" value="1"/>
</dbReference>
<accession>A0A8J1JXY3</accession>
<proteinExistence type="predicted"/>
<gene>
    <name evidence="3 4" type="primary">flt3lg</name>
</gene>
<evidence type="ECO:0000313" key="4">
    <source>
        <dbReference type="Xenbase" id="XB-GENE-22201452"/>
    </source>
</evidence>